<proteinExistence type="predicted"/>
<comment type="subcellular location">
    <subcellularLocation>
        <location evidence="1">Cell envelope</location>
    </subcellularLocation>
</comment>
<organism evidence="5">
    <name type="scientific">Salpingoeca rosetta (strain ATCC 50818 / BSB-021)</name>
    <dbReference type="NCBI Taxonomy" id="946362"/>
    <lineage>
        <taxon>Eukaryota</taxon>
        <taxon>Choanoflagellata</taxon>
        <taxon>Craspedida</taxon>
        <taxon>Salpingoecidae</taxon>
        <taxon>Salpingoeca</taxon>
    </lineage>
</organism>
<evidence type="ECO:0000313" key="4">
    <source>
        <dbReference type="EMBL" id="EGD82299.1"/>
    </source>
</evidence>
<evidence type="ECO:0008006" key="6">
    <source>
        <dbReference type="Google" id="ProtNLM"/>
    </source>
</evidence>
<dbReference type="InterPro" id="IPR051648">
    <property type="entry name" value="CWI-Assembly_Regulator"/>
</dbReference>
<evidence type="ECO:0000256" key="3">
    <source>
        <dbReference type="ARBA" id="ARBA00023180"/>
    </source>
</evidence>
<name>F2U3V5_SALR5</name>
<dbReference type="AlphaFoldDB" id="F2U3V5"/>
<dbReference type="Proteomes" id="UP000007799">
    <property type="component" value="Unassembled WGS sequence"/>
</dbReference>
<dbReference type="PANTHER" id="PTHR31018">
    <property type="entry name" value="SPORULATION-SPECIFIC PROTEIN-RELATED"/>
    <property type="match status" value="1"/>
</dbReference>
<dbReference type="InterPro" id="IPR032675">
    <property type="entry name" value="LRR_dom_sf"/>
</dbReference>
<dbReference type="Gene3D" id="3.80.10.10">
    <property type="entry name" value="Ribonuclease Inhibitor"/>
    <property type="match status" value="1"/>
</dbReference>
<dbReference type="GeneID" id="16077067"/>
<evidence type="ECO:0000256" key="1">
    <source>
        <dbReference type="ARBA" id="ARBA00004196"/>
    </source>
</evidence>
<sequence length="307" mass="33803">MDLSRSDFTTITLGSTVSVGGDIKFRISDTLTSIDLGSLQELGGVMDVSELQNLEAFDMGQLTVLEQDLEVNSPKLTSVDLGALTRVNGSITLYRSLFSMFTTQQLERVDRDVRIWRCDSLLSIDLSGLQTLGGDLSLQYLPRREAVILGNLATLPHNVKVHSAALKRVDFGQLTRVEGDISFSIVTKLTTLDLQRIEYLTTVDFNHLRTVGGRVDLSSLSRLEELRMGKLAALSRGLSVANAQLTHMDFGELTHVSGNVDLSNNRLTTIERGRLEVITGNLDVRGNPLSSFDSDVWNTIVQGQVFM</sequence>
<dbReference type="RefSeq" id="XP_004996482.1">
    <property type="nucleotide sequence ID" value="XM_004996425.1"/>
</dbReference>
<dbReference type="InParanoid" id="F2U3V5"/>
<reference evidence="4" key="1">
    <citation type="submission" date="2009-08" db="EMBL/GenBank/DDBJ databases">
        <title>Annotation of Salpingoeca rosetta.</title>
        <authorList>
            <consortium name="The Broad Institute Genome Sequencing Platform"/>
            <person name="Russ C."/>
            <person name="Cuomo C."/>
            <person name="Burger G."/>
            <person name="Gray M.W."/>
            <person name="Holland P.W.H."/>
            <person name="King N."/>
            <person name="Lang F.B.F."/>
            <person name="Roger A.J."/>
            <person name="Ruiz-Trillo I."/>
            <person name="Young S.K."/>
            <person name="Zeng Q."/>
            <person name="Gargeya S."/>
            <person name="Alvarado L."/>
            <person name="Berlin A."/>
            <person name="Chapman S.B."/>
            <person name="Chen Z."/>
            <person name="Freedman E."/>
            <person name="Gellesch M."/>
            <person name="Goldberg J."/>
            <person name="Griggs A."/>
            <person name="Gujja S."/>
            <person name="Heilman E."/>
            <person name="Heiman D."/>
            <person name="Howarth C."/>
            <person name="Mehta T."/>
            <person name="Neiman D."/>
            <person name="Pearson M."/>
            <person name="Roberts A."/>
            <person name="Saif S."/>
            <person name="Shea T."/>
            <person name="Shenoy N."/>
            <person name="Sisk P."/>
            <person name="Stolte C."/>
            <person name="Sykes S."/>
            <person name="White J."/>
            <person name="Yandava C."/>
            <person name="Haas B."/>
            <person name="Nusbaum C."/>
            <person name="Birren B."/>
        </authorList>
    </citation>
    <scope>NUCLEOTIDE SEQUENCE [LARGE SCALE GENOMIC DNA]</scope>
    <source>
        <strain evidence="4">ATCC 50818</strain>
    </source>
</reference>
<accession>F2U3V5</accession>
<keyword evidence="3" id="KW-0325">Glycoprotein</keyword>
<dbReference type="OrthoDB" id="536881at2759"/>
<dbReference type="EMBL" id="GL832960">
    <property type="protein sequence ID" value="EGD82299.1"/>
    <property type="molecule type" value="Genomic_DNA"/>
</dbReference>
<protein>
    <recommendedName>
        <fullName evidence="6">Receptor L-domain domain-containing protein</fullName>
    </recommendedName>
</protein>
<keyword evidence="5" id="KW-1185">Reference proteome</keyword>
<gene>
    <name evidence="4" type="ORF">PTSG_02967</name>
</gene>
<dbReference type="PANTHER" id="PTHR31018:SF3">
    <property type="entry name" value="RECEPTOR PROTEIN-TYROSINE KINASE"/>
    <property type="match status" value="1"/>
</dbReference>
<evidence type="ECO:0000313" key="5">
    <source>
        <dbReference type="Proteomes" id="UP000007799"/>
    </source>
</evidence>
<evidence type="ECO:0000256" key="2">
    <source>
        <dbReference type="ARBA" id="ARBA00022729"/>
    </source>
</evidence>
<keyword evidence="2" id="KW-0732">Signal</keyword>
<dbReference type="KEGG" id="sre:PTSG_02967"/>
<dbReference type="SUPFAM" id="SSF52058">
    <property type="entry name" value="L domain-like"/>
    <property type="match status" value="1"/>
</dbReference>